<dbReference type="AlphaFoldDB" id="B7FS58"/>
<protein>
    <recommendedName>
        <fullName evidence="6">VWFD domain-containing protein</fullName>
    </recommendedName>
</protein>
<evidence type="ECO:0000259" key="6">
    <source>
        <dbReference type="PROSITE" id="PS51233"/>
    </source>
</evidence>
<dbReference type="PaxDb" id="2850-Phatr43412"/>
<proteinExistence type="predicted"/>
<dbReference type="RefSeq" id="XP_002177608.1">
    <property type="nucleotide sequence ID" value="XM_002177572.1"/>
</dbReference>
<feature type="signal peptide" evidence="5">
    <location>
        <begin position="1"/>
        <end position="17"/>
    </location>
</feature>
<evidence type="ECO:0000256" key="3">
    <source>
        <dbReference type="ARBA" id="ARBA00022989"/>
    </source>
</evidence>
<dbReference type="InterPro" id="IPR056619">
    <property type="entry name" value="C8-3_MUC4"/>
</dbReference>
<dbReference type="Proteomes" id="UP000000759">
    <property type="component" value="Chromosome 2"/>
</dbReference>
<reference evidence="8" key="2">
    <citation type="submission" date="2008-08" db="EMBL/GenBank/DDBJ databases">
        <authorList>
            <consortium name="Diatom Consortium"/>
            <person name="Grigoriev I."/>
            <person name="Grimwood J."/>
            <person name="Kuo A."/>
            <person name="Otillar R.P."/>
            <person name="Salamov A."/>
            <person name="Detter J.C."/>
            <person name="Lindquist E."/>
            <person name="Shapiro H."/>
            <person name="Lucas S."/>
            <person name="Glavina del Rio T."/>
            <person name="Pitluck S."/>
            <person name="Rokhsar D."/>
            <person name="Bowler C."/>
        </authorList>
    </citation>
    <scope>GENOME REANNOTATION</scope>
    <source>
        <strain evidence="8">CCAP 1055/1</strain>
    </source>
</reference>
<keyword evidence="5" id="KW-0732">Signal</keyword>
<evidence type="ECO:0000256" key="1">
    <source>
        <dbReference type="ARBA" id="ARBA00004370"/>
    </source>
</evidence>
<evidence type="ECO:0000313" key="8">
    <source>
        <dbReference type="Proteomes" id="UP000000759"/>
    </source>
</evidence>
<gene>
    <name evidence="7" type="ORF">PHATRDRAFT_43412</name>
</gene>
<dbReference type="KEGG" id="pti:PHATRDRAFT_43412"/>
<dbReference type="InParanoid" id="B7FS58"/>
<dbReference type="PROSITE" id="PS51233">
    <property type="entry name" value="VWFD"/>
    <property type="match status" value="1"/>
</dbReference>
<accession>B7FS58</accession>
<organism evidence="7 8">
    <name type="scientific">Phaeodactylum tricornutum (strain CCAP 1055/1)</name>
    <dbReference type="NCBI Taxonomy" id="556484"/>
    <lineage>
        <taxon>Eukaryota</taxon>
        <taxon>Sar</taxon>
        <taxon>Stramenopiles</taxon>
        <taxon>Ochrophyta</taxon>
        <taxon>Bacillariophyta</taxon>
        <taxon>Bacillariophyceae</taxon>
        <taxon>Bacillariophycidae</taxon>
        <taxon>Naviculales</taxon>
        <taxon>Phaeodactylaceae</taxon>
        <taxon>Phaeodactylum</taxon>
    </lineage>
</organism>
<keyword evidence="3" id="KW-1133">Transmembrane helix</keyword>
<evidence type="ECO:0000256" key="4">
    <source>
        <dbReference type="ARBA" id="ARBA00023136"/>
    </source>
</evidence>
<keyword evidence="8" id="KW-1185">Reference proteome</keyword>
<sequence length="454" mass="49906">MKVCSVLFIALVAVASATETQPERHLAAVCKPKNLDFSQFSNGEFIDNVNEIPGFGVKIDVKTGSPGKCQSPKAQIIDTEGDLADGCGSDPVDSDLSSNFLGKAVIIGSKGTTCVANDCRFGGTVTFTFSKKINLKYFDLLDIDEDISATLTFFDDSVVELGSAPIIGDNGFYRWSVNSVNVKKLAVKFKRSGAIPNVVWRECPGEPGTFGDPHFKTWAGHKFDYHGQCDLVLTSAPNAAEGKGLDVHVRATHKKFFSYISATAIRIGNEVFEVANHGKVYLNGNENIDFEKDVTISGYPIKFNDTPAPNGRLQTMYNVHLSEHERIEIKVFNVFISVKIRSPSAEHFMGSSGIMGDFYTGLMFSRDGQILTNPDEFGAEWQVNADDGNIFRTVQEPQFPAKCLAPEPMDQSRMLRHGITYQQAEEACNFWNEDKEACIYDILATGDLEMAGAY</sequence>
<keyword evidence="4" id="KW-0472">Membrane</keyword>
<evidence type="ECO:0000256" key="2">
    <source>
        <dbReference type="ARBA" id="ARBA00022692"/>
    </source>
</evidence>
<dbReference type="OrthoDB" id="47453at2759"/>
<dbReference type="HOGENOM" id="CLU_609014_0_0_1"/>
<feature type="domain" description="VWFD" evidence="6">
    <location>
        <begin position="205"/>
        <end position="389"/>
    </location>
</feature>
<dbReference type="InterPro" id="IPR001846">
    <property type="entry name" value="VWF_type-D"/>
</dbReference>
<keyword evidence="2" id="KW-0812">Transmembrane</keyword>
<dbReference type="EMBL" id="CM000606">
    <property type="protein sequence ID" value="EEC50422.1"/>
    <property type="molecule type" value="Genomic_DNA"/>
</dbReference>
<dbReference type="eggNOG" id="ENOG502SVBF">
    <property type="taxonomic scope" value="Eukaryota"/>
</dbReference>
<dbReference type="GO" id="GO:0016020">
    <property type="term" value="C:membrane"/>
    <property type="evidence" value="ECO:0007669"/>
    <property type="project" value="UniProtKB-SubCell"/>
</dbReference>
<feature type="chain" id="PRO_5002852611" description="VWFD domain-containing protein" evidence="5">
    <location>
        <begin position="18"/>
        <end position="454"/>
    </location>
</feature>
<name>B7FS58_PHATC</name>
<evidence type="ECO:0000256" key="5">
    <source>
        <dbReference type="SAM" id="SignalP"/>
    </source>
</evidence>
<dbReference type="GeneID" id="7197141"/>
<comment type="subcellular location">
    <subcellularLocation>
        <location evidence="1">Membrane</location>
    </subcellularLocation>
</comment>
<evidence type="ECO:0000313" key="7">
    <source>
        <dbReference type="EMBL" id="EEC50422.1"/>
    </source>
</evidence>
<dbReference type="Pfam" id="PF23263">
    <property type="entry name" value="C8-3_MUC4"/>
    <property type="match status" value="1"/>
</dbReference>
<reference evidence="7 8" key="1">
    <citation type="journal article" date="2008" name="Nature">
        <title>The Phaeodactylum genome reveals the evolutionary history of diatom genomes.</title>
        <authorList>
            <person name="Bowler C."/>
            <person name="Allen A.E."/>
            <person name="Badger J.H."/>
            <person name="Grimwood J."/>
            <person name="Jabbari K."/>
            <person name="Kuo A."/>
            <person name="Maheswari U."/>
            <person name="Martens C."/>
            <person name="Maumus F."/>
            <person name="Otillar R.P."/>
            <person name="Rayko E."/>
            <person name="Salamov A."/>
            <person name="Vandepoele K."/>
            <person name="Beszteri B."/>
            <person name="Gruber A."/>
            <person name="Heijde M."/>
            <person name="Katinka M."/>
            <person name="Mock T."/>
            <person name="Valentin K."/>
            <person name="Verret F."/>
            <person name="Berges J.A."/>
            <person name="Brownlee C."/>
            <person name="Cadoret J.P."/>
            <person name="Chiovitti A."/>
            <person name="Choi C.J."/>
            <person name="Coesel S."/>
            <person name="De Martino A."/>
            <person name="Detter J.C."/>
            <person name="Durkin C."/>
            <person name="Falciatore A."/>
            <person name="Fournet J."/>
            <person name="Haruta M."/>
            <person name="Huysman M.J."/>
            <person name="Jenkins B.D."/>
            <person name="Jiroutova K."/>
            <person name="Jorgensen R.E."/>
            <person name="Joubert Y."/>
            <person name="Kaplan A."/>
            <person name="Kroger N."/>
            <person name="Kroth P.G."/>
            <person name="La Roche J."/>
            <person name="Lindquist E."/>
            <person name="Lommer M."/>
            <person name="Martin-Jezequel V."/>
            <person name="Lopez P.J."/>
            <person name="Lucas S."/>
            <person name="Mangogna M."/>
            <person name="McGinnis K."/>
            <person name="Medlin L.K."/>
            <person name="Montsant A."/>
            <person name="Oudot-Le Secq M.P."/>
            <person name="Napoli C."/>
            <person name="Obornik M."/>
            <person name="Parker M.S."/>
            <person name="Petit J.L."/>
            <person name="Porcel B.M."/>
            <person name="Poulsen N."/>
            <person name="Robison M."/>
            <person name="Rychlewski L."/>
            <person name="Rynearson T.A."/>
            <person name="Schmutz J."/>
            <person name="Shapiro H."/>
            <person name="Siaut M."/>
            <person name="Stanley M."/>
            <person name="Sussman M.R."/>
            <person name="Taylor A.R."/>
            <person name="Vardi A."/>
            <person name="von Dassow P."/>
            <person name="Vyverman W."/>
            <person name="Willis A."/>
            <person name="Wyrwicz L.S."/>
            <person name="Rokhsar D.S."/>
            <person name="Weissenbach J."/>
            <person name="Armbrust E.V."/>
            <person name="Green B.R."/>
            <person name="Van de Peer Y."/>
            <person name="Grigoriev I.V."/>
        </authorList>
    </citation>
    <scope>NUCLEOTIDE SEQUENCE [LARGE SCALE GENOMIC DNA]</scope>
    <source>
        <strain evidence="7 8">CCAP 1055/1</strain>
    </source>
</reference>